<evidence type="ECO:0000313" key="2">
    <source>
        <dbReference type="EMBL" id="CAB3233330.1"/>
    </source>
</evidence>
<dbReference type="EMBL" id="CADEBC010000479">
    <property type="protein sequence ID" value="CAB3233330.1"/>
    <property type="molecule type" value="Genomic_DNA"/>
</dbReference>
<comment type="caution">
    <text evidence="2">The sequence shown here is derived from an EMBL/GenBank/DDBJ whole genome shotgun (WGS) entry which is preliminary data.</text>
</comment>
<keyword evidence="3" id="KW-1185">Reference proteome</keyword>
<feature type="chain" id="PRO_5035908842" evidence="1">
    <location>
        <begin position="28"/>
        <end position="284"/>
    </location>
</feature>
<feature type="signal peptide" evidence="1">
    <location>
        <begin position="1"/>
        <end position="27"/>
    </location>
</feature>
<sequence>MNAFADSVKRRLLLVLVLQVLPSFSIGVNFERNVNNIDAKTKIPIKPLIIPCLLNDVVRLSAPVINKYDQYYLSKPNGDVIKLKLQAPKKLNSTRTYDLISVTFLENSFAIVKQKNSHRAYNADEFDQKFRNLDSNEFLVGPLLEEDFGNWVLSTYTRDLDDEWIELFQVITMEITSFVTLEPAKPRLNVGNTFNLSFPYPFPDIKSCEIVAPRSTYDRFYKRNSTNFNKCGFTIPNITKEDEGIWKIIGVGRIIYEGEVLLEVNKGLGRNPTVVKKKKSLKKQ</sequence>
<reference evidence="2 3" key="1">
    <citation type="submission" date="2020-04" db="EMBL/GenBank/DDBJ databases">
        <authorList>
            <person name="Wallbank WR R."/>
            <person name="Pardo Diaz C."/>
            <person name="Kozak K."/>
            <person name="Martin S."/>
            <person name="Jiggins C."/>
            <person name="Moest M."/>
            <person name="Warren A I."/>
            <person name="Byers J.R.P. K."/>
            <person name="Montejo-Kovacevich G."/>
            <person name="Yen C E."/>
        </authorList>
    </citation>
    <scope>NUCLEOTIDE SEQUENCE [LARGE SCALE GENOMIC DNA]</scope>
</reference>
<dbReference type="OrthoDB" id="7435109at2759"/>
<proteinExistence type="predicted"/>
<dbReference type="AlphaFoldDB" id="A0A8S0ZNX2"/>
<protein>
    <submittedName>
        <fullName evidence="2">Uncharacterized protein</fullName>
    </submittedName>
</protein>
<gene>
    <name evidence="2" type="ORF">APLA_LOCUS5189</name>
</gene>
<keyword evidence="1" id="KW-0732">Signal</keyword>
<name>A0A8S0ZNX2_ARCPL</name>
<organism evidence="2 3">
    <name type="scientific">Arctia plantaginis</name>
    <name type="common">Wood tiger moth</name>
    <name type="synonym">Phalaena plantaginis</name>
    <dbReference type="NCBI Taxonomy" id="874455"/>
    <lineage>
        <taxon>Eukaryota</taxon>
        <taxon>Metazoa</taxon>
        <taxon>Ecdysozoa</taxon>
        <taxon>Arthropoda</taxon>
        <taxon>Hexapoda</taxon>
        <taxon>Insecta</taxon>
        <taxon>Pterygota</taxon>
        <taxon>Neoptera</taxon>
        <taxon>Endopterygota</taxon>
        <taxon>Lepidoptera</taxon>
        <taxon>Glossata</taxon>
        <taxon>Ditrysia</taxon>
        <taxon>Noctuoidea</taxon>
        <taxon>Erebidae</taxon>
        <taxon>Arctiinae</taxon>
        <taxon>Arctia</taxon>
    </lineage>
</organism>
<accession>A0A8S0ZNX2</accession>
<evidence type="ECO:0000313" key="3">
    <source>
        <dbReference type="Proteomes" id="UP000494106"/>
    </source>
</evidence>
<evidence type="ECO:0000256" key="1">
    <source>
        <dbReference type="SAM" id="SignalP"/>
    </source>
</evidence>
<dbReference type="Proteomes" id="UP000494106">
    <property type="component" value="Unassembled WGS sequence"/>
</dbReference>